<reference evidence="5" key="1">
    <citation type="submission" date="2022-11" db="UniProtKB">
        <authorList>
            <consortium name="WormBaseParasite"/>
        </authorList>
    </citation>
    <scope>IDENTIFICATION</scope>
</reference>
<dbReference type="AlphaFoldDB" id="A0A914E513"/>
<dbReference type="Pfam" id="PF13087">
    <property type="entry name" value="AAA_12"/>
    <property type="match status" value="1"/>
</dbReference>
<dbReference type="InterPro" id="IPR027417">
    <property type="entry name" value="P-loop_NTPase"/>
</dbReference>
<evidence type="ECO:0000313" key="5">
    <source>
        <dbReference type="WBParaSite" id="ACRNAN_scaffold5549.g21877.t1"/>
    </source>
</evidence>
<keyword evidence="4" id="KW-1185">Reference proteome</keyword>
<dbReference type="WBParaSite" id="ACRNAN_scaffold5549.g21877.t1">
    <property type="protein sequence ID" value="ACRNAN_scaffold5549.g21877.t1"/>
    <property type="gene ID" value="ACRNAN_scaffold5549.g21877"/>
</dbReference>
<evidence type="ECO:0000259" key="2">
    <source>
        <dbReference type="Pfam" id="PF13086"/>
    </source>
</evidence>
<evidence type="ECO:0000313" key="4">
    <source>
        <dbReference type="Proteomes" id="UP000887540"/>
    </source>
</evidence>
<proteinExistence type="predicted"/>
<feature type="domain" description="DNA2/NAM7 helicase helicase" evidence="2">
    <location>
        <begin position="534"/>
        <end position="764"/>
    </location>
</feature>
<dbReference type="InterPro" id="IPR041677">
    <property type="entry name" value="DNA2/NAM7_AAA_11"/>
</dbReference>
<name>A0A914E513_9BILA</name>
<accession>A0A914E513</accession>
<dbReference type="Gene3D" id="3.40.50.300">
    <property type="entry name" value="P-loop containing nucleotide triphosphate hydrolases"/>
    <property type="match status" value="2"/>
</dbReference>
<feature type="region of interest" description="Disordered" evidence="1">
    <location>
        <begin position="1"/>
        <end position="43"/>
    </location>
</feature>
<evidence type="ECO:0000256" key="1">
    <source>
        <dbReference type="SAM" id="MobiDB-lite"/>
    </source>
</evidence>
<dbReference type="InterPro" id="IPR045055">
    <property type="entry name" value="DNA2/NAM7-like"/>
</dbReference>
<feature type="domain" description="DNA2/NAM7 helicase-like C-terminal" evidence="3">
    <location>
        <begin position="793"/>
        <end position="974"/>
    </location>
</feature>
<dbReference type="SUPFAM" id="SSF52540">
    <property type="entry name" value="P-loop containing nucleoside triphosphate hydrolases"/>
    <property type="match status" value="1"/>
</dbReference>
<dbReference type="Pfam" id="PF13086">
    <property type="entry name" value="AAA_11"/>
    <property type="match status" value="1"/>
</dbReference>
<evidence type="ECO:0000259" key="3">
    <source>
        <dbReference type="Pfam" id="PF13087"/>
    </source>
</evidence>
<dbReference type="GO" id="GO:0004386">
    <property type="term" value="F:helicase activity"/>
    <property type="evidence" value="ECO:0007669"/>
    <property type="project" value="InterPro"/>
</dbReference>
<sequence>MNKKRKTESAEVPVGHKPYYRLPDRPNNLKPNSKKPEKVETAKQVEGEEFPKSIYDIYRLGSVEPSSVRYIVAAIDGAKATIVPKRDEYAAVDQYIQKVMAITPEILGIRFDEKTKLYHHEKFSRGRVTFLHPMEEIDVFQFRFDPRVHREADEICNILDALEDDQWRPRAHVVTAALVRASREQTVIGIIKSILVDKNSKDKIPRLINVWAFGLQFTRVFNQKNIRFSDNQTWALKRSNLVNVVCARLPSHALIGHNYYLEKGHDLSAQHETEEMLVREGGVAGLYVKPIWVESVQAINNPGKEADKKFALRRITEAWSAANFGAWCEKRAIFRKRRFDVIFVPQPEEDGKPPHSQATLNFKSMELEQIERSSKIRKSWKKDEEAAARKKAFNDTASLYSENAFITLHDGNGNYAFGVIIQKIASFDELEVRIDAQIYGVKLATTQETNPEEERNFLSEVRNGAEVELALAKDKTGFECLLATDWSDLVFKNGIEDTAQGRIIRSILGCNDIEPKGCPRANRNLSMPEITESLNDQQLETVAAAAHDEHHLIFQHSPAGAGKSYTLARAVLYFLLMGEQNSRILIITPTNMSLKNLVDHILKCCRDTLVVLDEMNSNPQLRGMSVLLILSKWGEIRTRSKPEDAHMRKTTLSLVKMLAERGVLDKLNGDIRKSVEQYIENRTSVSRRPAGEVEMVKLVASVGKPQVIFSTISMAEINVSSLLETKVLIVDEAAQIAATRMVSVASHLTNLMKMILTADQHQLQNFTADIPSEILRYGQLSIVEQLAKWRLRTATSIRLFITYRHQEHIAYCLEAIYRELGDRFEPDLSQDRTGLTSTRFPLPTEGAPIILLHLDAMDDQQEGTSRASSIQTEIATEISKQLDKYAPKMHQGLLSMYTLQAKKIQKAVTNTAADITTVDSYQGRECDALVLTTTRSVDTVTYEEVAEAVRFVSDDRRCLTALSRGRHAIFLIGNFEILLNGKNCYNFITAAARFTFLCDARIFMKALKMPRELLEYKNNILQVPGFKGMMLKHKINKHWQEKQKQQDQRPI</sequence>
<dbReference type="PANTHER" id="PTHR10887">
    <property type="entry name" value="DNA2/NAM7 HELICASE FAMILY"/>
    <property type="match status" value="1"/>
</dbReference>
<dbReference type="PANTHER" id="PTHR10887:SF495">
    <property type="entry name" value="HELICASE SENATAXIN ISOFORM X1-RELATED"/>
    <property type="match status" value="1"/>
</dbReference>
<organism evidence="4 5">
    <name type="scientific">Acrobeloides nanus</name>
    <dbReference type="NCBI Taxonomy" id="290746"/>
    <lineage>
        <taxon>Eukaryota</taxon>
        <taxon>Metazoa</taxon>
        <taxon>Ecdysozoa</taxon>
        <taxon>Nematoda</taxon>
        <taxon>Chromadorea</taxon>
        <taxon>Rhabditida</taxon>
        <taxon>Tylenchina</taxon>
        <taxon>Cephalobomorpha</taxon>
        <taxon>Cephaloboidea</taxon>
        <taxon>Cephalobidae</taxon>
        <taxon>Acrobeloides</taxon>
    </lineage>
</organism>
<dbReference type="GO" id="GO:0006369">
    <property type="term" value="P:termination of RNA polymerase II transcription"/>
    <property type="evidence" value="ECO:0007669"/>
    <property type="project" value="TreeGrafter"/>
</dbReference>
<dbReference type="GO" id="GO:0016604">
    <property type="term" value="C:nuclear body"/>
    <property type="evidence" value="ECO:0007669"/>
    <property type="project" value="TreeGrafter"/>
</dbReference>
<dbReference type="InterPro" id="IPR041679">
    <property type="entry name" value="DNA2/NAM7-like_C"/>
</dbReference>
<protein>
    <submittedName>
        <fullName evidence="5">DNA2/NAM7 helicase-like C-terminal domain-containing protein</fullName>
    </submittedName>
</protein>
<dbReference type="Proteomes" id="UP000887540">
    <property type="component" value="Unplaced"/>
</dbReference>
<feature type="compositionally biased region" description="Basic and acidic residues" evidence="1">
    <location>
        <begin position="34"/>
        <end position="43"/>
    </location>
</feature>
<dbReference type="GO" id="GO:0001147">
    <property type="term" value="F:transcription termination site sequence-specific DNA binding"/>
    <property type="evidence" value="ECO:0007669"/>
    <property type="project" value="TreeGrafter"/>
</dbReference>